<dbReference type="OrthoDB" id="9786793at2"/>
<proteinExistence type="predicted"/>
<reference evidence="2 3" key="1">
    <citation type="submission" date="2016-08" db="EMBL/GenBank/DDBJ databases">
        <title>Novel Firmicutes and Novel Genomes.</title>
        <authorList>
            <person name="Poppleton D.I."/>
            <person name="Gribaldo S."/>
        </authorList>
    </citation>
    <scope>NUCLEOTIDE SEQUENCE [LARGE SCALE GENOMIC DNA]</scope>
    <source>
        <strain evidence="2 3">CTT3</strain>
    </source>
</reference>
<keyword evidence="3" id="KW-1185">Reference proteome</keyword>
<dbReference type="AlphaFoldDB" id="A0A419TAU6"/>
<evidence type="ECO:0000256" key="1">
    <source>
        <dbReference type="SAM" id="Phobius"/>
    </source>
</evidence>
<dbReference type="PANTHER" id="PTHR40044:SF1">
    <property type="entry name" value="INTEGRAL MEMBRANE PROTEIN"/>
    <property type="match status" value="1"/>
</dbReference>
<feature type="transmembrane region" description="Helical" evidence="1">
    <location>
        <begin position="6"/>
        <end position="31"/>
    </location>
</feature>
<dbReference type="Pfam" id="PF06177">
    <property type="entry name" value="QueT"/>
    <property type="match status" value="1"/>
</dbReference>
<keyword evidence="1" id="KW-0812">Transmembrane</keyword>
<dbReference type="PANTHER" id="PTHR40044">
    <property type="entry name" value="INTEGRAL MEMBRANE PROTEIN-RELATED"/>
    <property type="match status" value="1"/>
</dbReference>
<accession>A0A419TAU6</accession>
<feature type="transmembrane region" description="Helical" evidence="1">
    <location>
        <begin position="73"/>
        <end position="92"/>
    </location>
</feature>
<feature type="transmembrane region" description="Helical" evidence="1">
    <location>
        <begin position="43"/>
        <end position="67"/>
    </location>
</feature>
<feature type="transmembrane region" description="Helical" evidence="1">
    <location>
        <begin position="125"/>
        <end position="151"/>
    </location>
</feature>
<comment type="caution">
    <text evidence="2">The sequence shown here is derived from an EMBL/GenBank/DDBJ whole genome shotgun (WGS) entry which is preliminary data.</text>
</comment>
<organism evidence="2 3">
    <name type="scientific">Thermohalobacter berrensis</name>
    <dbReference type="NCBI Taxonomy" id="99594"/>
    <lineage>
        <taxon>Bacteria</taxon>
        <taxon>Bacillati</taxon>
        <taxon>Bacillota</taxon>
        <taxon>Tissierellia</taxon>
        <taxon>Tissierellales</taxon>
        <taxon>Thermohalobacteraceae</taxon>
        <taxon>Thermohalobacter</taxon>
    </lineage>
</organism>
<dbReference type="EMBL" id="MCIB01000001">
    <property type="protein sequence ID" value="RKD34606.1"/>
    <property type="molecule type" value="Genomic_DNA"/>
</dbReference>
<dbReference type="InterPro" id="IPR010387">
    <property type="entry name" value="QueT"/>
</dbReference>
<keyword evidence="1" id="KW-0472">Membrane</keyword>
<dbReference type="RefSeq" id="WP_120166668.1">
    <property type="nucleotide sequence ID" value="NZ_MCIB01000001.1"/>
</dbReference>
<name>A0A419TAU6_9FIRM</name>
<evidence type="ECO:0008006" key="4">
    <source>
        <dbReference type="Google" id="ProtNLM"/>
    </source>
</evidence>
<dbReference type="PIRSF" id="PIRSF031501">
    <property type="entry name" value="QueT"/>
    <property type="match status" value="1"/>
</dbReference>
<dbReference type="Proteomes" id="UP000284177">
    <property type="component" value="Unassembled WGS sequence"/>
</dbReference>
<evidence type="ECO:0000313" key="3">
    <source>
        <dbReference type="Proteomes" id="UP000284177"/>
    </source>
</evidence>
<keyword evidence="1" id="KW-1133">Transmembrane helix</keyword>
<evidence type="ECO:0000313" key="2">
    <source>
        <dbReference type="EMBL" id="RKD34606.1"/>
    </source>
</evidence>
<protein>
    <recommendedName>
        <fullName evidence="4">Transporter</fullName>
    </recommendedName>
</protein>
<feature type="transmembrane region" description="Helical" evidence="1">
    <location>
        <begin position="99"/>
        <end position="119"/>
    </location>
</feature>
<gene>
    <name evidence="2" type="ORF">BET03_01915</name>
</gene>
<sequence>MNTKYLAKAGLIAALYVILVALEIPFGTLAFGPVQVRVAEALALLPLVESAAIPGLFIGCFVANFILTFFAPFGLIDVIGGSLVTLIAAYLTSKMPNKILGTLPPVILNGLIVGIWVSYFTNFPYHLTALSIAAGELIAVGLFGNIALYAFNRIKK</sequence>